<dbReference type="Pfam" id="PF00368">
    <property type="entry name" value="HMG-CoA_red"/>
    <property type="match status" value="1"/>
</dbReference>
<dbReference type="PRINTS" id="PR00071">
    <property type="entry name" value="HMGCOARDTASE"/>
</dbReference>
<evidence type="ECO:0000256" key="2">
    <source>
        <dbReference type="ARBA" id="ARBA00012999"/>
    </source>
</evidence>
<dbReference type="GO" id="GO:0016126">
    <property type="term" value="P:sterol biosynthetic process"/>
    <property type="evidence" value="ECO:0007669"/>
    <property type="project" value="TreeGrafter"/>
</dbReference>
<dbReference type="CDD" id="cd00643">
    <property type="entry name" value="HMG-CoA_reductase_classI"/>
    <property type="match status" value="1"/>
</dbReference>
<dbReference type="InterPro" id="IPR004554">
    <property type="entry name" value="HMG_CoA_Rdtase_eu_arc"/>
</dbReference>
<dbReference type="SUPFAM" id="SSF55035">
    <property type="entry name" value="NAD-binding domain of HMG-CoA reductase"/>
    <property type="match status" value="1"/>
</dbReference>
<dbReference type="Gene3D" id="3.30.70.420">
    <property type="entry name" value="Hydroxymethylglutaryl-CoA reductase, class I/II, NAD/NADP-binding domain"/>
    <property type="match status" value="1"/>
</dbReference>
<dbReference type="PANTHER" id="PTHR10572">
    <property type="entry name" value="3-HYDROXY-3-METHYLGLUTARYL-COENZYME A REDUCTASE"/>
    <property type="match status" value="1"/>
</dbReference>
<accession>A0A0G0TW82</accession>
<sequence>MRTKINLRDFNSAQNRREFLEKELDIRLDNIGCFSFPEDQAVDRNIENLIGATQIPLGVAGPLLLAKSEKRKAKSYFIPLATTEGALVASVSRGCKAVNEAGGAMVFVENTGITRGPVFKADNLEKSFKAKAWIEKNFKTLAKAAESTSSHLKLLKAEYQITGRNLFVRFYFDTADAMGMNMATIATGEMVKIIENKTGVKCISLSGNFCIDKKPSYLNFILGRGKKVWAESILPKKLVIDTLKVTPQEIAEVVERKCHIGSIISGSLGYNSHFANIVAAIFAATGQDLAHVVEASMGVTSAEVLENGDLYFSIYLPSLVVGTVGGGTHLPTQQEALKIMQVCDVLEYSQVVGAAVLAGELSLLASLAEGSLIKAHRQLGRKERSRESTKAI</sequence>
<dbReference type="FunFam" id="3.30.70.420:FF:000001">
    <property type="entry name" value="3-hydroxy-3-methylglutaryl coenzyme A reductase"/>
    <property type="match status" value="1"/>
</dbReference>
<comment type="similarity">
    <text evidence="1">Belongs to the HMG-CoA reductase family.</text>
</comment>
<dbReference type="AlphaFoldDB" id="A0A0G0TW82"/>
<organism evidence="5 6">
    <name type="scientific">Candidatus Daviesbacteria bacterium GW2011_GWC2_40_12</name>
    <dbReference type="NCBI Taxonomy" id="1618431"/>
    <lineage>
        <taxon>Bacteria</taxon>
        <taxon>Candidatus Daviesiibacteriota</taxon>
    </lineage>
</organism>
<dbReference type="PROSITE" id="PS00318">
    <property type="entry name" value="HMG_COA_REDUCTASE_2"/>
    <property type="match status" value="1"/>
</dbReference>
<dbReference type="InterPro" id="IPR002202">
    <property type="entry name" value="HMG_CoA_Rdtase"/>
</dbReference>
<evidence type="ECO:0000256" key="1">
    <source>
        <dbReference type="ARBA" id="ARBA00007661"/>
    </source>
</evidence>
<name>A0A0G0TW82_9BACT</name>
<dbReference type="Gene3D" id="3.90.770.10">
    <property type="entry name" value="3-hydroxy-3-methylglutaryl-coenzyme A Reductase, Chain A, domain 2"/>
    <property type="match status" value="1"/>
</dbReference>
<evidence type="ECO:0000256" key="4">
    <source>
        <dbReference type="ARBA" id="ARBA00023002"/>
    </source>
</evidence>
<dbReference type="EC" id="1.1.1.34" evidence="2"/>
<protein>
    <recommendedName>
        <fullName evidence="2">hydroxymethylglutaryl-CoA reductase (NADPH)</fullName>
        <ecNumber evidence="2">1.1.1.34</ecNumber>
    </recommendedName>
</protein>
<dbReference type="PROSITE" id="PS50065">
    <property type="entry name" value="HMG_COA_REDUCTASE_4"/>
    <property type="match status" value="1"/>
</dbReference>
<proteinExistence type="inferred from homology"/>
<dbReference type="InterPro" id="IPR009029">
    <property type="entry name" value="HMG_CoA_Rdtase_sub-bd_dom_sf"/>
</dbReference>
<dbReference type="GO" id="GO:0015936">
    <property type="term" value="P:coenzyme A metabolic process"/>
    <property type="evidence" value="ECO:0007669"/>
    <property type="project" value="InterPro"/>
</dbReference>
<dbReference type="SUPFAM" id="SSF56542">
    <property type="entry name" value="Substrate-binding domain of HMG-CoA reductase"/>
    <property type="match status" value="1"/>
</dbReference>
<comment type="caution">
    <text evidence="5">The sequence shown here is derived from an EMBL/GenBank/DDBJ whole genome shotgun (WGS) entry which is preliminary data.</text>
</comment>
<dbReference type="Proteomes" id="UP000034881">
    <property type="component" value="Unassembled WGS sequence"/>
</dbReference>
<dbReference type="InterPro" id="IPR009023">
    <property type="entry name" value="HMG_CoA_Rdtase_NAD(P)-bd_sf"/>
</dbReference>
<evidence type="ECO:0000313" key="5">
    <source>
        <dbReference type="EMBL" id="KKR42212.1"/>
    </source>
</evidence>
<dbReference type="EMBL" id="LBYB01000003">
    <property type="protein sequence ID" value="KKR42212.1"/>
    <property type="molecule type" value="Genomic_DNA"/>
</dbReference>
<dbReference type="GO" id="GO:0008299">
    <property type="term" value="P:isoprenoid biosynthetic process"/>
    <property type="evidence" value="ECO:0007669"/>
    <property type="project" value="InterPro"/>
</dbReference>
<dbReference type="PATRIC" id="fig|1618431.3.peg.464"/>
<dbReference type="InterPro" id="IPR023076">
    <property type="entry name" value="HMG_CoA_Rdtase_CS"/>
</dbReference>
<dbReference type="InterPro" id="IPR023074">
    <property type="entry name" value="HMG_CoA_Rdtase_cat_sf"/>
</dbReference>
<evidence type="ECO:0000313" key="6">
    <source>
        <dbReference type="Proteomes" id="UP000034881"/>
    </source>
</evidence>
<evidence type="ECO:0000256" key="3">
    <source>
        <dbReference type="ARBA" id="ARBA00022857"/>
    </source>
</evidence>
<reference evidence="5 6" key="1">
    <citation type="journal article" date="2015" name="Nature">
        <title>rRNA introns, odd ribosomes, and small enigmatic genomes across a large radiation of phyla.</title>
        <authorList>
            <person name="Brown C.T."/>
            <person name="Hug L.A."/>
            <person name="Thomas B.C."/>
            <person name="Sharon I."/>
            <person name="Castelle C.J."/>
            <person name="Singh A."/>
            <person name="Wilkins M.J."/>
            <person name="Williams K.H."/>
            <person name="Banfield J.F."/>
        </authorList>
    </citation>
    <scope>NUCLEOTIDE SEQUENCE [LARGE SCALE GENOMIC DNA]</scope>
</reference>
<keyword evidence="3" id="KW-0521">NADP</keyword>
<keyword evidence="4" id="KW-0560">Oxidoreductase</keyword>
<gene>
    <name evidence="5" type="ORF">UT77_C0003G0007</name>
</gene>
<dbReference type="GO" id="GO:0004420">
    <property type="term" value="F:hydroxymethylglutaryl-CoA reductase (NADPH) activity"/>
    <property type="evidence" value="ECO:0007669"/>
    <property type="project" value="UniProtKB-EC"/>
</dbReference>
<dbReference type="PANTHER" id="PTHR10572:SF24">
    <property type="entry name" value="3-HYDROXY-3-METHYLGLUTARYL-COENZYME A REDUCTASE"/>
    <property type="match status" value="1"/>
</dbReference>